<name>A0AA88LMA8_CHASR</name>
<dbReference type="PROSITE" id="PS50207">
    <property type="entry name" value="CASPASE_P10"/>
    <property type="match status" value="1"/>
</dbReference>
<dbReference type="CDD" id="cd10428">
    <property type="entry name" value="LFG_like"/>
    <property type="match status" value="1"/>
</dbReference>
<feature type="transmembrane region" description="Helical" evidence="22">
    <location>
        <begin position="664"/>
        <end position="683"/>
    </location>
</feature>
<dbReference type="InterPro" id="IPR011029">
    <property type="entry name" value="DEATH-like_dom_sf"/>
</dbReference>
<feature type="transmembrane region" description="Helical" evidence="22">
    <location>
        <begin position="719"/>
        <end position="739"/>
    </location>
</feature>
<dbReference type="GO" id="GO:0004197">
    <property type="term" value="F:cysteine-type endopeptidase activity"/>
    <property type="evidence" value="ECO:0007669"/>
    <property type="project" value="InterPro"/>
</dbReference>
<dbReference type="GO" id="GO:0006915">
    <property type="term" value="P:apoptotic process"/>
    <property type="evidence" value="ECO:0007669"/>
    <property type="project" value="UniProtKB-KW"/>
</dbReference>
<dbReference type="PROSITE" id="PS50208">
    <property type="entry name" value="CASPASE_P20"/>
    <property type="match status" value="1"/>
</dbReference>
<feature type="region of interest" description="Disordered" evidence="21">
    <location>
        <begin position="502"/>
        <end position="590"/>
    </location>
</feature>
<dbReference type="PANTHER" id="PTHR48169:SF7">
    <property type="entry name" value="CASPASE 10"/>
    <property type="match status" value="1"/>
</dbReference>
<keyword evidence="9" id="KW-0053">Apoptosis</keyword>
<evidence type="ECO:0000256" key="10">
    <source>
        <dbReference type="ARBA" id="ARBA00022737"/>
    </source>
</evidence>
<evidence type="ECO:0000256" key="12">
    <source>
        <dbReference type="ARBA" id="ARBA00022807"/>
    </source>
</evidence>
<feature type="transmembrane region" description="Helical" evidence="22">
    <location>
        <begin position="631"/>
        <end position="652"/>
    </location>
</feature>
<dbReference type="PANTHER" id="PTHR48169">
    <property type="entry name" value="DED DOMAIN-CONTAINING PROTEIN"/>
    <property type="match status" value="1"/>
</dbReference>
<dbReference type="Pfam" id="PF01335">
    <property type="entry name" value="DED"/>
    <property type="match status" value="2"/>
</dbReference>
<evidence type="ECO:0000256" key="14">
    <source>
        <dbReference type="ARBA" id="ARBA00023136"/>
    </source>
</evidence>
<dbReference type="InterPro" id="IPR033139">
    <property type="entry name" value="Caspase_cys_AS"/>
</dbReference>
<dbReference type="CDD" id="cd00032">
    <property type="entry name" value="CASc"/>
    <property type="match status" value="1"/>
</dbReference>
<evidence type="ECO:0000256" key="6">
    <source>
        <dbReference type="ARBA" id="ARBA00022553"/>
    </source>
</evidence>
<dbReference type="GO" id="GO:0005886">
    <property type="term" value="C:plasma membrane"/>
    <property type="evidence" value="ECO:0007669"/>
    <property type="project" value="UniProtKB-ARBA"/>
</dbReference>
<dbReference type="GO" id="GO:0005634">
    <property type="term" value="C:nucleus"/>
    <property type="evidence" value="ECO:0007669"/>
    <property type="project" value="UniProtKB-SubCell"/>
</dbReference>
<evidence type="ECO:0000313" key="27">
    <source>
        <dbReference type="Proteomes" id="UP001187415"/>
    </source>
</evidence>
<dbReference type="Pfam" id="PF01027">
    <property type="entry name" value="Bax1-I"/>
    <property type="match status" value="1"/>
</dbReference>
<evidence type="ECO:0000256" key="19">
    <source>
        <dbReference type="ARBA" id="ARBA00068172"/>
    </source>
</evidence>
<keyword evidence="11" id="KW-0378">Hydrolase</keyword>
<comment type="similarity">
    <text evidence="4 20">Belongs to the peptidase C14A family.</text>
</comment>
<reference evidence="26" key="1">
    <citation type="submission" date="2023-07" db="EMBL/GenBank/DDBJ databases">
        <title>Chromosome-level Genome Assembly of Striped Snakehead (Channa striata).</title>
        <authorList>
            <person name="Liu H."/>
        </authorList>
    </citation>
    <scope>NUCLEOTIDE SEQUENCE</scope>
    <source>
        <strain evidence="26">Gz</strain>
        <tissue evidence="26">Muscle</tissue>
    </source>
</reference>
<sequence length="841" mass="93693">MDRVKLSRIDEELESIEVAELCFLCRDVVQKKRLEAVRDAKDLFLRLEEKGLLDNGNFLSQLLGTIRRADLLSLLETDSGIPVENDASPALSAYRVMLYRVYEDISLENFEKMKFLLSDKLGKKHIENSNTPLDLFAEMEKTGLLSNTNLSELQNVLQEFDQQLASVVQRYIDAGTHPEHVTMDYQRVDPGHQPAQPFQSIPETQPSYGESIYSDAELLRQSPSPSNEVTDEVTMQDEAEYYPLNHIPRGLCVVINNEVFSGSYRKRAGTQQDEKALRAVFSRFGFEMRVYNDLTAEEMRFALKELGNLNFMDHDALVVCVLSHGEMGCVYGTDEKQVSLTELTQPFTSGRAPTLAGKPKLFFIQACQGSGYQRGFIPCAPKVGQEKEEATKSSMEEDAAYVPVETVPSNADFLLGMATVPEYKSFRHTAKGSIYIQELCMQLQKSAQSSVNDDILTILTRVNREVSRREDLNSFKQIPEPKYTLTKKLVLKYLLLGEMSRSDYPPGYDDSRGPLYAPQGGSYPPPPAYGFPAFGGPQPGQPSPYPQGLNAPLFPGQPGFGPSYPPGPYPGQPQPPGPPGAGYPSQPPMPPMPPIIPPTIPSDVLHSGEDFAASGSGWDNLSIRHAFIRKVYLILASQLLVTTGVVAVFTFVQPVRLFVQRNQAVYWASYAVYAITHLVLVCCKGPRRKFPWNFILLFIFTLALSYMTGSISSYYETKVVFLALGITAVVCIAVTVFCFQTKVDFTKCQGLFCVLGIVIFVTGIITAIVLSFKYILWLHMLYAALGAIVFTMFLAYHTQLLIGNRKHSIGPEDYVFAALSIYVDIVQIFLFLLQIIGASTK</sequence>
<keyword evidence="12" id="KW-0788">Thiol protease</keyword>
<dbReference type="InterPro" id="IPR002138">
    <property type="entry name" value="Pept_C14_p10"/>
</dbReference>
<dbReference type="InterPro" id="IPR006214">
    <property type="entry name" value="Bax_inhibitor_1-related"/>
</dbReference>
<evidence type="ECO:0000256" key="7">
    <source>
        <dbReference type="ARBA" id="ARBA00022670"/>
    </source>
</evidence>
<dbReference type="InterPro" id="IPR001875">
    <property type="entry name" value="DED_dom"/>
</dbReference>
<evidence type="ECO:0000259" key="24">
    <source>
        <dbReference type="PROSITE" id="PS50207"/>
    </source>
</evidence>
<feature type="domain" description="Caspase family p20" evidence="25">
    <location>
        <begin position="248"/>
        <end position="371"/>
    </location>
</feature>
<keyword evidence="15" id="KW-0865">Zymogen</keyword>
<keyword evidence="27" id="KW-1185">Reference proteome</keyword>
<comment type="catalytic activity">
    <reaction evidence="17">
        <text>Strict requirement for Asp at position P1 and has a preferred cleavage sequence of (Leu/Asp/Val)-Glu-Thr-Asp-|-(Gly/Ser/Ala).</text>
        <dbReference type="EC" id="3.4.22.61"/>
    </reaction>
</comment>
<proteinExistence type="inferred from homology"/>
<evidence type="ECO:0000259" key="23">
    <source>
        <dbReference type="PROSITE" id="PS50168"/>
    </source>
</evidence>
<dbReference type="SMART" id="SM00031">
    <property type="entry name" value="DED"/>
    <property type="match status" value="2"/>
</dbReference>
<dbReference type="GO" id="GO:0043065">
    <property type="term" value="P:positive regulation of apoptotic process"/>
    <property type="evidence" value="ECO:0007669"/>
    <property type="project" value="UniProtKB-ARBA"/>
</dbReference>
<feature type="domain" description="DED" evidence="23">
    <location>
        <begin position="1"/>
        <end position="77"/>
    </location>
</feature>
<evidence type="ECO:0000256" key="20">
    <source>
        <dbReference type="RuleBase" id="RU003971"/>
    </source>
</evidence>
<dbReference type="Pfam" id="PF00656">
    <property type="entry name" value="Peptidase_C14"/>
    <property type="match status" value="1"/>
</dbReference>
<dbReference type="FunFam" id="3.40.50.1460:FF:000008">
    <property type="entry name" value="caspase-8 isoform X1"/>
    <property type="match status" value="1"/>
</dbReference>
<dbReference type="GO" id="GO:0032991">
    <property type="term" value="C:protein-containing complex"/>
    <property type="evidence" value="ECO:0007669"/>
    <property type="project" value="UniProtKB-ARBA"/>
</dbReference>
<feature type="domain" description="Caspase family p10" evidence="24">
    <location>
        <begin position="403"/>
        <end position="493"/>
    </location>
</feature>
<dbReference type="InterPro" id="IPR011600">
    <property type="entry name" value="Pept_C14_caspase"/>
</dbReference>
<evidence type="ECO:0000256" key="17">
    <source>
        <dbReference type="ARBA" id="ARBA00051626"/>
    </source>
</evidence>
<evidence type="ECO:0000256" key="22">
    <source>
        <dbReference type="SAM" id="Phobius"/>
    </source>
</evidence>
<evidence type="ECO:0000256" key="1">
    <source>
        <dbReference type="ARBA" id="ARBA00004123"/>
    </source>
</evidence>
<organism evidence="26 27">
    <name type="scientific">Channa striata</name>
    <name type="common">Snakehead murrel</name>
    <name type="synonym">Ophicephalus striatus</name>
    <dbReference type="NCBI Taxonomy" id="64152"/>
    <lineage>
        <taxon>Eukaryota</taxon>
        <taxon>Metazoa</taxon>
        <taxon>Chordata</taxon>
        <taxon>Craniata</taxon>
        <taxon>Vertebrata</taxon>
        <taxon>Euteleostomi</taxon>
        <taxon>Actinopterygii</taxon>
        <taxon>Neopterygii</taxon>
        <taxon>Teleostei</taxon>
        <taxon>Neoteleostei</taxon>
        <taxon>Acanthomorphata</taxon>
        <taxon>Anabantaria</taxon>
        <taxon>Anabantiformes</taxon>
        <taxon>Channoidei</taxon>
        <taxon>Channidae</taxon>
        <taxon>Channa</taxon>
    </lineage>
</organism>
<dbReference type="EC" id="3.4.22.61" evidence="18"/>
<dbReference type="InterPro" id="IPR001309">
    <property type="entry name" value="Pept_C14_p20"/>
</dbReference>
<dbReference type="CDD" id="cd08792">
    <property type="entry name" value="DED_Caspase_8_10_r1"/>
    <property type="match status" value="1"/>
</dbReference>
<keyword evidence="16" id="KW-0539">Nucleus</keyword>
<keyword evidence="14 22" id="KW-0472">Membrane</keyword>
<keyword evidence="5" id="KW-0963">Cytoplasm</keyword>
<evidence type="ECO:0000256" key="13">
    <source>
        <dbReference type="ARBA" id="ARBA00022989"/>
    </source>
</evidence>
<dbReference type="Proteomes" id="UP001187415">
    <property type="component" value="Unassembled WGS sequence"/>
</dbReference>
<dbReference type="SUPFAM" id="SSF47986">
    <property type="entry name" value="DEATH domain"/>
    <property type="match status" value="2"/>
</dbReference>
<dbReference type="Gene3D" id="1.10.533.10">
    <property type="entry name" value="Death Domain, Fas"/>
    <property type="match status" value="2"/>
</dbReference>
<dbReference type="PRINTS" id="PR00376">
    <property type="entry name" value="IL1BCENZYME"/>
</dbReference>
<feature type="compositionally biased region" description="Pro residues" evidence="21">
    <location>
        <begin position="563"/>
        <end position="590"/>
    </location>
</feature>
<evidence type="ECO:0000256" key="16">
    <source>
        <dbReference type="ARBA" id="ARBA00023242"/>
    </source>
</evidence>
<dbReference type="CDD" id="cd08334">
    <property type="entry name" value="DED_Caspase_8_10_r2"/>
    <property type="match status" value="1"/>
</dbReference>
<comment type="subcellular location">
    <subcellularLocation>
        <location evidence="3">Cytoplasm</location>
    </subcellularLocation>
    <subcellularLocation>
        <location evidence="2">Membrane</location>
        <topology evidence="2">Multi-pass membrane protein</topology>
    </subcellularLocation>
    <subcellularLocation>
        <location evidence="1">Nucleus</location>
    </subcellularLocation>
</comment>
<evidence type="ECO:0000256" key="11">
    <source>
        <dbReference type="ARBA" id="ARBA00022801"/>
    </source>
</evidence>
<dbReference type="AlphaFoldDB" id="A0AA88LMA8"/>
<comment type="caution">
    <text evidence="26">The sequence shown here is derived from an EMBL/GenBank/DDBJ whole genome shotgun (WGS) entry which is preliminary data.</text>
</comment>
<evidence type="ECO:0000259" key="25">
    <source>
        <dbReference type="PROSITE" id="PS50208"/>
    </source>
</evidence>
<feature type="transmembrane region" description="Helical" evidence="22">
    <location>
        <begin position="690"/>
        <end position="707"/>
    </location>
</feature>
<evidence type="ECO:0000256" key="5">
    <source>
        <dbReference type="ARBA" id="ARBA00022490"/>
    </source>
</evidence>
<evidence type="ECO:0000256" key="8">
    <source>
        <dbReference type="ARBA" id="ARBA00022692"/>
    </source>
</evidence>
<evidence type="ECO:0000256" key="4">
    <source>
        <dbReference type="ARBA" id="ARBA00010134"/>
    </source>
</evidence>
<evidence type="ECO:0000256" key="2">
    <source>
        <dbReference type="ARBA" id="ARBA00004141"/>
    </source>
</evidence>
<dbReference type="FunFam" id="1.10.533.10:FF:000016">
    <property type="entry name" value="CASP8 and FADD-like apoptosis regulator"/>
    <property type="match status" value="1"/>
</dbReference>
<keyword evidence="6" id="KW-0597">Phosphoprotein</keyword>
<evidence type="ECO:0000256" key="18">
    <source>
        <dbReference type="ARBA" id="ARBA00066479"/>
    </source>
</evidence>
<keyword evidence="8 22" id="KW-0812">Transmembrane</keyword>
<dbReference type="GO" id="GO:0051604">
    <property type="term" value="P:protein maturation"/>
    <property type="evidence" value="ECO:0007669"/>
    <property type="project" value="UniProtKB-ARBA"/>
</dbReference>
<evidence type="ECO:0000313" key="26">
    <source>
        <dbReference type="EMBL" id="KAK2822012.1"/>
    </source>
</evidence>
<dbReference type="Gene3D" id="3.40.50.1460">
    <property type="match status" value="1"/>
</dbReference>
<dbReference type="GO" id="GO:0005737">
    <property type="term" value="C:cytoplasm"/>
    <property type="evidence" value="ECO:0007669"/>
    <property type="project" value="UniProtKB-SubCell"/>
</dbReference>
<evidence type="ECO:0000256" key="15">
    <source>
        <dbReference type="ARBA" id="ARBA00023145"/>
    </source>
</evidence>
<gene>
    <name evidence="26" type="ORF">Q5P01_022077</name>
</gene>
<protein>
    <recommendedName>
        <fullName evidence="19">Caspase-8</fullName>
        <ecNumber evidence="18">3.4.22.61</ecNumber>
    </recommendedName>
</protein>
<evidence type="ECO:0000256" key="9">
    <source>
        <dbReference type="ARBA" id="ARBA00022703"/>
    </source>
</evidence>
<dbReference type="GO" id="GO:0006508">
    <property type="term" value="P:proteolysis"/>
    <property type="evidence" value="ECO:0007669"/>
    <property type="project" value="UniProtKB-KW"/>
</dbReference>
<feature type="transmembrane region" description="Helical" evidence="22">
    <location>
        <begin position="751"/>
        <end position="775"/>
    </location>
</feature>
<dbReference type="SMART" id="SM00115">
    <property type="entry name" value="CASc"/>
    <property type="match status" value="1"/>
</dbReference>
<accession>A0AA88LMA8</accession>
<feature type="transmembrane region" description="Helical" evidence="22">
    <location>
        <begin position="781"/>
        <end position="802"/>
    </location>
</feature>
<keyword evidence="10" id="KW-0677">Repeat</keyword>
<dbReference type="PROSITE" id="PS50168">
    <property type="entry name" value="DED"/>
    <property type="match status" value="2"/>
</dbReference>
<dbReference type="SUPFAM" id="SSF52129">
    <property type="entry name" value="Caspase-like"/>
    <property type="match status" value="1"/>
</dbReference>
<keyword evidence="13 22" id="KW-1133">Transmembrane helix</keyword>
<evidence type="ECO:0000256" key="21">
    <source>
        <dbReference type="SAM" id="MobiDB-lite"/>
    </source>
</evidence>
<dbReference type="InterPro" id="IPR029030">
    <property type="entry name" value="Caspase-like_dom_sf"/>
</dbReference>
<keyword evidence="7" id="KW-0645">Protease</keyword>
<feature type="transmembrane region" description="Helical" evidence="22">
    <location>
        <begin position="814"/>
        <end position="836"/>
    </location>
</feature>
<feature type="domain" description="DED" evidence="23">
    <location>
        <begin position="93"/>
        <end position="173"/>
    </location>
</feature>
<dbReference type="EMBL" id="JAUPFM010000018">
    <property type="protein sequence ID" value="KAK2822012.1"/>
    <property type="molecule type" value="Genomic_DNA"/>
</dbReference>
<evidence type="ECO:0000256" key="3">
    <source>
        <dbReference type="ARBA" id="ARBA00004496"/>
    </source>
</evidence>
<dbReference type="PROSITE" id="PS01122">
    <property type="entry name" value="CASPASE_CYS"/>
    <property type="match status" value="1"/>
</dbReference>
<dbReference type="InterPro" id="IPR015917">
    <property type="entry name" value="Pept_C14A"/>
</dbReference>